<feature type="transmembrane region" description="Helical" evidence="7">
    <location>
        <begin position="211"/>
        <end position="232"/>
    </location>
</feature>
<feature type="transmembrane region" description="Helical" evidence="7">
    <location>
        <begin position="6"/>
        <end position="24"/>
    </location>
</feature>
<name>A0ABS8W7B3_9GAMM</name>
<feature type="transmembrane region" description="Helical" evidence="7">
    <location>
        <begin position="238"/>
        <end position="257"/>
    </location>
</feature>
<keyword evidence="2" id="KW-0813">Transport</keyword>
<evidence type="ECO:0000256" key="1">
    <source>
        <dbReference type="ARBA" id="ARBA00004141"/>
    </source>
</evidence>
<feature type="transmembrane region" description="Helical" evidence="7">
    <location>
        <begin position="150"/>
        <end position="170"/>
    </location>
</feature>
<gene>
    <name evidence="8" type="ORF">K6Y31_02605</name>
</gene>
<feature type="transmembrane region" description="Helical" evidence="7">
    <location>
        <begin position="94"/>
        <end position="112"/>
    </location>
</feature>
<comment type="caution">
    <text evidence="8">The sequence shown here is derived from an EMBL/GenBank/DDBJ whole genome shotgun (WGS) entry which is preliminary data.</text>
</comment>
<keyword evidence="5 7" id="KW-1133">Transmembrane helix</keyword>
<feature type="transmembrane region" description="Helical" evidence="7">
    <location>
        <begin position="182"/>
        <end position="199"/>
    </location>
</feature>
<evidence type="ECO:0000313" key="9">
    <source>
        <dbReference type="Proteomes" id="UP001201273"/>
    </source>
</evidence>
<accession>A0ABS8W7B3</accession>
<dbReference type="Pfam" id="PF03547">
    <property type="entry name" value="Mem_trans"/>
    <property type="match status" value="1"/>
</dbReference>
<dbReference type="PANTHER" id="PTHR36838:SF1">
    <property type="entry name" value="SLR1864 PROTEIN"/>
    <property type="match status" value="1"/>
</dbReference>
<keyword evidence="3" id="KW-1003">Cell membrane</keyword>
<reference evidence="8 9" key="1">
    <citation type="journal article" date="2022" name="Environ. Microbiol. Rep.">
        <title>Eco-phylogenetic analyses reveal divergent evolution of vitamin B12 metabolism in the marine bacterial family 'Psychromonadaceae'.</title>
        <authorList>
            <person name="Jin X."/>
            <person name="Yang Y."/>
            <person name="Cao H."/>
            <person name="Gao B."/>
            <person name="Zhao Z."/>
        </authorList>
    </citation>
    <scope>NUCLEOTIDE SEQUENCE [LARGE SCALE GENOMIC DNA]</scope>
    <source>
        <strain evidence="8 9">MKS20</strain>
    </source>
</reference>
<evidence type="ECO:0000256" key="4">
    <source>
        <dbReference type="ARBA" id="ARBA00022692"/>
    </source>
</evidence>
<evidence type="ECO:0000256" key="7">
    <source>
        <dbReference type="SAM" id="Phobius"/>
    </source>
</evidence>
<evidence type="ECO:0000256" key="3">
    <source>
        <dbReference type="ARBA" id="ARBA00022475"/>
    </source>
</evidence>
<dbReference type="RefSeq" id="WP_233051295.1">
    <property type="nucleotide sequence ID" value="NZ_JAIMJA010000002.1"/>
</dbReference>
<evidence type="ECO:0000256" key="5">
    <source>
        <dbReference type="ARBA" id="ARBA00022989"/>
    </source>
</evidence>
<keyword evidence="4 7" id="KW-0812">Transmembrane</keyword>
<feature type="transmembrane region" description="Helical" evidence="7">
    <location>
        <begin position="36"/>
        <end position="55"/>
    </location>
</feature>
<keyword evidence="9" id="KW-1185">Reference proteome</keyword>
<comment type="subcellular location">
    <subcellularLocation>
        <location evidence="1">Membrane</location>
        <topology evidence="1">Multi-pass membrane protein</topology>
    </subcellularLocation>
</comment>
<feature type="transmembrane region" description="Helical" evidence="7">
    <location>
        <begin position="61"/>
        <end position="82"/>
    </location>
</feature>
<feature type="transmembrane region" description="Helical" evidence="7">
    <location>
        <begin position="269"/>
        <end position="291"/>
    </location>
</feature>
<protein>
    <submittedName>
        <fullName evidence="8">AEC family transporter</fullName>
    </submittedName>
</protein>
<dbReference type="InterPro" id="IPR004776">
    <property type="entry name" value="Mem_transp_PIN-like"/>
</dbReference>
<evidence type="ECO:0000256" key="6">
    <source>
        <dbReference type="ARBA" id="ARBA00023136"/>
    </source>
</evidence>
<organism evidence="8 9">
    <name type="scientific">Motilimonas cestriensis</name>
    <dbReference type="NCBI Taxonomy" id="2742685"/>
    <lineage>
        <taxon>Bacteria</taxon>
        <taxon>Pseudomonadati</taxon>
        <taxon>Pseudomonadota</taxon>
        <taxon>Gammaproteobacteria</taxon>
        <taxon>Alteromonadales</taxon>
        <taxon>Alteromonadales genera incertae sedis</taxon>
        <taxon>Motilimonas</taxon>
    </lineage>
</organism>
<evidence type="ECO:0000313" key="8">
    <source>
        <dbReference type="EMBL" id="MCE2593704.1"/>
    </source>
</evidence>
<feature type="transmembrane region" description="Helical" evidence="7">
    <location>
        <begin position="118"/>
        <end position="138"/>
    </location>
</feature>
<sequence length="293" mass="31564">MLSQVIAILLPVFSLVLVGFWVGKTMNINFAPINRLNIDVFVPALVFSSLVAMPLNMSQGPLIIAALSVLLLPGVLFICLAPKSMNFKSWAPTLMFRNSGNLAIPLFGYAFGAVAAEAAVLLFVVSTCLHVIFGSLILSNQRGWQNLVSAFKTPLFIAALAAITLNLGQVHIYQPIAEATQLLGQAAIPVMLLALGSQMTQLQLDGLKTGLINIALSLLTGAVSFTLVYLFIPLPSLHLKMILLFSMLPPAVMNYLYAERYQNEPHKVAAMVLFGNASALISLPILLFISLSL</sequence>
<proteinExistence type="predicted"/>
<dbReference type="Proteomes" id="UP001201273">
    <property type="component" value="Unassembled WGS sequence"/>
</dbReference>
<evidence type="ECO:0000256" key="2">
    <source>
        <dbReference type="ARBA" id="ARBA00022448"/>
    </source>
</evidence>
<dbReference type="PANTHER" id="PTHR36838">
    <property type="entry name" value="AUXIN EFFLUX CARRIER FAMILY PROTEIN"/>
    <property type="match status" value="1"/>
</dbReference>
<keyword evidence="6 7" id="KW-0472">Membrane</keyword>
<dbReference type="EMBL" id="JAIMJA010000002">
    <property type="protein sequence ID" value="MCE2593704.1"/>
    <property type="molecule type" value="Genomic_DNA"/>
</dbReference>